<organism evidence="2 3">
    <name type="scientific">Thalassiosira oceanica</name>
    <name type="common">Marine diatom</name>
    <dbReference type="NCBI Taxonomy" id="159749"/>
    <lineage>
        <taxon>Eukaryota</taxon>
        <taxon>Sar</taxon>
        <taxon>Stramenopiles</taxon>
        <taxon>Ochrophyta</taxon>
        <taxon>Bacillariophyta</taxon>
        <taxon>Coscinodiscophyceae</taxon>
        <taxon>Thalassiosirophycidae</taxon>
        <taxon>Thalassiosirales</taxon>
        <taxon>Thalassiosiraceae</taxon>
        <taxon>Thalassiosira</taxon>
    </lineage>
</organism>
<dbReference type="Proteomes" id="UP000266841">
    <property type="component" value="Unassembled WGS sequence"/>
</dbReference>
<reference evidence="2 3" key="1">
    <citation type="journal article" date="2012" name="Genome Biol.">
        <title>Genome and low-iron response of an oceanic diatom adapted to chronic iron limitation.</title>
        <authorList>
            <person name="Lommer M."/>
            <person name="Specht M."/>
            <person name="Roy A.S."/>
            <person name="Kraemer L."/>
            <person name="Andreson R."/>
            <person name="Gutowska M.A."/>
            <person name="Wolf J."/>
            <person name="Bergner S.V."/>
            <person name="Schilhabel M.B."/>
            <person name="Klostermeier U.C."/>
            <person name="Beiko R.G."/>
            <person name="Rosenstiel P."/>
            <person name="Hippler M."/>
            <person name="Laroche J."/>
        </authorList>
    </citation>
    <scope>NUCLEOTIDE SEQUENCE [LARGE SCALE GENOMIC DNA]</scope>
    <source>
        <strain evidence="2 3">CCMP1005</strain>
    </source>
</reference>
<keyword evidence="3" id="KW-1185">Reference proteome</keyword>
<sequence>MPLKFLIFDAIVVATLIVGACHLLDHAGLTVHRSLPYADERGGSLDVVHGAECGDAGDGENQQPLCDDEPLGNQRALSKGDQAELFGAQSVLSVPVWVETVSISNKDGSITYGLVNGISGQAIQDVDEKFVHAYEVYPPGTHAMCNIVLVLKNLPT</sequence>
<dbReference type="AlphaFoldDB" id="K0TFS3"/>
<evidence type="ECO:0000313" key="3">
    <source>
        <dbReference type="Proteomes" id="UP000266841"/>
    </source>
</evidence>
<dbReference type="EMBL" id="AGNL01010152">
    <property type="protein sequence ID" value="EJK69377.1"/>
    <property type="molecule type" value="Genomic_DNA"/>
</dbReference>
<dbReference type="PROSITE" id="PS51257">
    <property type="entry name" value="PROKAR_LIPOPROTEIN"/>
    <property type="match status" value="1"/>
</dbReference>
<name>K0TFS3_THAOC</name>
<keyword evidence="1" id="KW-0472">Membrane</keyword>
<comment type="caution">
    <text evidence="2">The sequence shown here is derived from an EMBL/GenBank/DDBJ whole genome shotgun (WGS) entry which is preliminary data.</text>
</comment>
<keyword evidence="1" id="KW-0812">Transmembrane</keyword>
<accession>K0TFS3</accession>
<evidence type="ECO:0000313" key="2">
    <source>
        <dbReference type="EMBL" id="EJK69377.1"/>
    </source>
</evidence>
<feature type="transmembrane region" description="Helical" evidence="1">
    <location>
        <begin position="6"/>
        <end position="24"/>
    </location>
</feature>
<gene>
    <name evidence="2" type="ORF">THAOC_09377</name>
</gene>
<evidence type="ECO:0000256" key="1">
    <source>
        <dbReference type="SAM" id="Phobius"/>
    </source>
</evidence>
<proteinExistence type="predicted"/>
<protein>
    <submittedName>
        <fullName evidence="2">Uncharacterized protein</fullName>
    </submittedName>
</protein>
<keyword evidence="1" id="KW-1133">Transmembrane helix</keyword>